<feature type="compositionally biased region" description="Low complexity" evidence="1">
    <location>
        <begin position="346"/>
        <end position="357"/>
    </location>
</feature>
<dbReference type="AlphaFoldDB" id="A0A840W0S6"/>
<keyword evidence="2" id="KW-1133">Transmembrane helix</keyword>
<dbReference type="RefSeq" id="WP_184360213.1">
    <property type="nucleotide sequence ID" value="NZ_JACHDO010000001.1"/>
</dbReference>
<feature type="transmembrane region" description="Helical" evidence="2">
    <location>
        <begin position="97"/>
        <end position="117"/>
    </location>
</feature>
<evidence type="ECO:0000256" key="1">
    <source>
        <dbReference type="SAM" id="MobiDB-lite"/>
    </source>
</evidence>
<evidence type="ECO:0000256" key="2">
    <source>
        <dbReference type="SAM" id="Phobius"/>
    </source>
</evidence>
<keyword evidence="2" id="KW-0812">Transmembrane</keyword>
<keyword evidence="2" id="KW-0472">Membrane</keyword>
<feature type="region of interest" description="Disordered" evidence="1">
    <location>
        <begin position="278"/>
        <end position="301"/>
    </location>
</feature>
<keyword evidence="4" id="KW-1185">Reference proteome</keyword>
<proteinExistence type="predicted"/>
<gene>
    <name evidence="3" type="ORF">HNR07_000020</name>
</gene>
<dbReference type="Proteomes" id="UP000579647">
    <property type="component" value="Unassembled WGS sequence"/>
</dbReference>
<evidence type="ECO:0000313" key="4">
    <source>
        <dbReference type="Proteomes" id="UP000579647"/>
    </source>
</evidence>
<feature type="transmembrane region" description="Helical" evidence="2">
    <location>
        <begin position="72"/>
        <end position="91"/>
    </location>
</feature>
<name>A0A840W0S6_9ACTN</name>
<protein>
    <submittedName>
        <fullName evidence="3">Uncharacterized protein</fullName>
    </submittedName>
</protein>
<comment type="caution">
    <text evidence="3">The sequence shown here is derived from an EMBL/GenBank/DDBJ whole genome shotgun (WGS) entry which is preliminary data.</text>
</comment>
<reference evidence="3 4" key="1">
    <citation type="submission" date="2020-08" db="EMBL/GenBank/DDBJ databases">
        <title>Sequencing the genomes of 1000 actinobacteria strains.</title>
        <authorList>
            <person name="Klenk H.-P."/>
        </authorList>
    </citation>
    <scope>NUCLEOTIDE SEQUENCE [LARGE SCALE GENOMIC DNA]</scope>
    <source>
        <strain evidence="3 4">DSM 44598</strain>
    </source>
</reference>
<accession>A0A840W0S6</accession>
<feature type="region of interest" description="Disordered" evidence="1">
    <location>
        <begin position="327"/>
        <end position="379"/>
    </location>
</feature>
<sequence>MVDFLLLSEVPFFVLGGCGWCYRLDIWPEALTKRHCWLIRFMVRDVRSHWNEGAPLEPREIHRATTAVKVRCVSLFLFLGVATSVTLAAAFHQAPVTTVACALLAAVTTRFTIPLWLNIHSERRRLREQTRERQEIIEARETEYERWRGKLDMLRPSEEEMEGWLDADKTLILDEVLRHYGLAWHEVIAHAFLPTPKRPCKAAHVRRGPWRYSSYEIRIFLVTEEGVREATADLDFERGHWHRSERDNYRFEALSSVQVEIESAHRYTLNITLTNGPTKEIPVSDTPTLDTVEGAPQNESSEINLDAAGFSHTLRILEGLAAEGKPWFERATDPPPACASEHPETDTSSDASATSPTRNGTARHERSADPLPGQVAPVP</sequence>
<dbReference type="EMBL" id="JACHDO010000001">
    <property type="protein sequence ID" value="MBB5488883.1"/>
    <property type="molecule type" value="Genomic_DNA"/>
</dbReference>
<organism evidence="3 4">
    <name type="scientific">Nocardiopsis metallicus</name>
    <dbReference type="NCBI Taxonomy" id="179819"/>
    <lineage>
        <taxon>Bacteria</taxon>
        <taxon>Bacillati</taxon>
        <taxon>Actinomycetota</taxon>
        <taxon>Actinomycetes</taxon>
        <taxon>Streptosporangiales</taxon>
        <taxon>Nocardiopsidaceae</taxon>
        <taxon>Nocardiopsis</taxon>
    </lineage>
</organism>
<evidence type="ECO:0000313" key="3">
    <source>
        <dbReference type="EMBL" id="MBB5488883.1"/>
    </source>
</evidence>